<dbReference type="InterPro" id="IPR007367">
    <property type="entry name" value="DUF433"/>
</dbReference>
<gene>
    <name evidence="1" type="ORF">A6A05_02590</name>
</gene>
<evidence type="ECO:0008006" key="3">
    <source>
        <dbReference type="Google" id="ProtNLM"/>
    </source>
</evidence>
<dbReference type="SUPFAM" id="SSF46689">
    <property type="entry name" value="Homeodomain-like"/>
    <property type="match status" value="1"/>
</dbReference>
<keyword evidence="2" id="KW-1185">Reference proteome</keyword>
<proteinExistence type="predicted"/>
<dbReference type="Proteomes" id="UP000078543">
    <property type="component" value="Unassembled WGS sequence"/>
</dbReference>
<reference evidence="1 2" key="1">
    <citation type="submission" date="2016-04" db="EMBL/GenBank/DDBJ databases">
        <title>Draft genome sequence of freshwater magnetotactic bacteria Magnetospirillum marisnigri SP-1 and Magnetospirillum moscoviense BB-1.</title>
        <authorList>
            <person name="Koziaeva V."/>
            <person name="Dziuba M.V."/>
            <person name="Ivanov T.M."/>
            <person name="Kuznetsov B."/>
            <person name="Grouzdev D.S."/>
        </authorList>
    </citation>
    <scope>NUCLEOTIDE SEQUENCE [LARGE SCALE GENOMIC DNA]</scope>
    <source>
        <strain evidence="1 2">BB-1</strain>
    </source>
</reference>
<dbReference type="Pfam" id="PF04255">
    <property type="entry name" value="DUF433"/>
    <property type="match status" value="1"/>
</dbReference>
<dbReference type="OrthoDB" id="200074at2"/>
<name>A0A178MM35_9PROT</name>
<dbReference type="AlphaFoldDB" id="A0A178MM35"/>
<comment type="caution">
    <text evidence="1">The sequence shown here is derived from an EMBL/GenBank/DDBJ whole genome shotgun (WGS) entry which is preliminary data.</text>
</comment>
<dbReference type="InterPro" id="IPR009057">
    <property type="entry name" value="Homeodomain-like_sf"/>
</dbReference>
<dbReference type="PANTHER" id="PTHR34849:SF4">
    <property type="entry name" value="SLR1209 PROTEIN"/>
    <property type="match status" value="1"/>
</dbReference>
<dbReference type="STRING" id="1437059.A6A05_02590"/>
<organism evidence="1 2">
    <name type="scientific">Magnetospirillum moscoviense</name>
    <dbReference type="NCBI Taxonomy" id="1437059"/>
    <lineage>
        <taxon>Bacteria</taxon>
        <taxon>Pseudomonadati</taxon>
        <taxon>Pseudomonadota</taxon>
        <taxon>Alphaproteobacteria</taxon>
        <taxon>Rhodospirillales</taxon>
        <taxon>Rhodospirillaceae</taxon>
        <taxon>Magnetospirillum</taxon>
    </lineage>
</organism>
<accession>A0A178MM35</accession>
<evidence type="ECO:0000313" key="2">
    <source>
        <dbReference type="Proteomes" id="UP000078543"/>
    </source>
</evidence>
<dbReference type="EMBL" id="LWQU01000152">
    <property type="protein sequence ID" value="OAN48994.1"/>
    <property type="molecule type" value="Genomic_DNA"/>
</dbReference>
<protein>
    <recommendedName>
        <fullName evidence="3">Antitoxin</fullName>
    </recommendedName>
</protein>
<evidence type="ECO:0000313" key="1">
    <source>
        <dbReference type="EMBL" id="OAN48994.1"/>
    </source>
</evidence>
<dbReference type="Gene3D" id="1.10.10.10">
    <property type="entry name" value="Winged helix-like DNA-binding domain superfamily/Winged helix DNA-binding domain"/>
    <property type="match status" value="1"/>
</dbReference>
<dbReference type="PANTHER" id="PTHR34849">
    <property type="entry name" value="SSL5025 PROTEIN"/>
    <property type="match status" value="1"/>
</dbReference>
<dbReference type="InterPro" id="IPR036388">
    <property type="entry name" value="WH-like_DNA-bd_sf"/>
</dbReference>
<sequence>MARRRASEVIVDPNVMGGIPVIRGTRVPAHLIGRLAAQGASALEILETYPYLTLGDVNAALDYARSHPEAAL</sequence>